<dbReference type="AlphaFoldDB" id="A0AAE1EGG1"/>
<keyword evidence="1" id="KW-0732">Signal</keyword>
<comment type="caution">
    <text evidence="2">The sequence shown here is derived from an EMBL/GenBank/DDBJ whole genome shotgun (WGS) entry which is preliminary data.</text>
</comment>
<dbReference type="Proteomes" id="UP001286313">
    <property type="component" value="Unassembled WGS sequence"/>
</dbReference>
<evidence type="ECO:0000313" key="2">
    <source>
        <dbReference type="EMBL" id="KAK3851322.1"/>
    </source>
</evidence>
<name>A0AAE1EGG1_PETCI</name>
<proteinExistence type="predicted"/>
<dbReference type="EMBL" id="JAWQEG010007952">
    <property type="protein sequence ID" value="KAK3851322.1"/>
    <property type="molecule type" value="Genomic_DNA"/>
</dbReference>
<evidence type="ECO:0000256" key="1">
    <source>
        <dbReference type="SAM" id="SignalP"/>
    </source>
</evidence>
<gene>
    <name evidence="2" type="ORF">Pcinc_042022</name>
</gene>
<protein>
    <submittedName>
        <fullName evidence="2">Uncharacterized protein</fullName>
    </submittedName>
</protein>
<accession>A0AAE1EGG1</accession>
<feature type="chain" id="PRO_5041976356" evidence="1">
    <location>
        <begin position="20"/>
        <end position="198"/>
    </location>
</feature>
<feature type="signal peptide" evidence="1">
    <location>
        <begin position="1"/>
        <end position="19"/>
    </location>
</feature>
<organism evidence="2 3">
    <name type="scientific">Petrolisthes cinctipes</name>
    <name type="common">Flat porcelain crab</name>
    <dbReference type="NCBI Taxonomy" id="88211"/>
    <lineage>
        <taxon>Eukaryota</taxon>
        <taxon>Metazoa</taxon>
        <taxon>Ecdysozoa</taxon>
        <taxon>Arthropoda</taxon>
        <taxon>Crustacea</taxon>
        <taxon>Multicrustacea</taxon>
        <taxon>Malacostraca</taxon>
        <taxon>Eumalacostraca</taxon>
        <taxon>Eucarida</taxon>
        <taxon>Decapoda</taxon>
        <taxon>Pleocyemata</taxon>
        <taxon>Anomura</taxon>
        <taxon>Galatheoidea</taxon>
        <taxon>Porcellanidae</taxon>
        <taxon>Petrolisthes</taxon>
    </lineage>
</organism>
<keyword evidence="3" id="KW-1185">Reference proteome</keyword>
<reference evidence="2" key="1">
    <citation type="submission" date="2023-10" db="EMBL/GenBank/DDBJ databases">
        <title>Genome assemblies of two species of porcelain crab, Petrolisthes cinctipes and Petrolisthes manimaculis (Anomura: Porcellanidae).</title>
        <authorList>
            <person name="Angst P."/>
        </authorList>
    </citation>
    <scope>NUCLEOTIDE SEQUENCE</scope>
    <source>
        <strain evidence="2">PB745_01</strain>
        <tissue evidence="2">Gill</tissue>
    </source>
</reference>
<sequence length="198" mass="22660">MNKLGLTLILVLSMVYVFARVIISSSSISITPEEGLLSFKKSEMKVVWEKLKTQVNDMQRHIPLLRTPVVRQPQKQMSVSINTPKADDERKWFLPLLRTPIPNKMETNTQEHEAKIEQVGRHIPVLRTPMEPKNVVEEEEQRHIPLLRTPYRQYNFGIGKTGQVIVMTLVVTAILLDVVSIEEGYKASVVSDMLMKEA</sequence>
<evidence type="ECO:0000313" key="3">
    <source>
        <dbReference type="Proteomes" id="UP001286313"/>
    </source>
</evidence>